<dbReference type="InterPro" id="IPR038377">
    <property type="entry name" value="Na/Glc_symporter_sf"/>
</dbReference>
<evidence type="ECO:0000256" key="1">
    <source>
        <dbReference type="ARBA" id="ARBA00004651"/>
    </source>
</evidence>
<feature type="transmembrane region" description="Helical" evidence="14">
    <location>
        <begin position="157"/>
        <end position="176"/>
    </location>
</feature>
<feature type="transmembrane region" description="Helical" evidence="14">
    <location>
        <begin position="420"/>
        <end position="437"/>
    </location>
</feature>
<dbReference type="NCBIfam" id="TIGR00813">
    <property type="entry name" value="sss"/>
    <property type="match status" value="1"/>
</dbReference>
<keyword evidence="9 14" id="KW-0406">Ion transport</keyword>
<dbReference type="InterPro" id="IPR011851">
    <property type="entry name" value="Na/Pro_symporter"/>
</dbReference>
<dbReference type="OrthoDB" id="9810181at2"/>
<evidence type="ECO:0000256" key="4">
    <source>
        <dbReference type="ARBA" id="ARBA00022475"/>
    </source>
</evidence>
<accession>A0A544T379</accession>
<evidence type="ECO:0000256" key="2">
    <source>
        <dbReference type="ARBA" id="ARBA00006434"/>
    </source>
</evidence>
<keyword evidence="10 14" id="KW-0472">Membrane</keyword>
<dbReference type="InterPro" id="IPR001734">
    <property type="entry name" value="Na/solute_symporter"/>
</dbReference>
<keyword evidence="7 14" id="KW-1133">Transmembrane helix</keyword>
<dbReference type="GO" id="GO:0015824">
    <property type="term" value="P:proline transport"/>
    <property type="evidence" value="ECO:0007669"/>
    <property type="project" value="UniProtKB-UniRule"/>
</dbReference>
<evidence type="ECO:0000256" key="13">
    <source>
        <dbReference type="RuleBase" id="RU362091"/>
    </source>
</evidence>
<keyword evidence="6 14" id="KW-0769">Symport</keyword>
<evidence type="ECO:0000256" key="7">
    <source>
        <dbReference type="ARBA" id="ARBA00022989"/>
    </source>
</evidence>
<dbReference type="GO" id="GO:0005886">
    <property type="term" value="C:plasma membrane"/>
    <property type="evidence" value="ECO:0007669"/>
    <property type="project" value="UniProtKB-SubCell"/>
</dbReference>
<evidence type="ECO:0000256" key="9">
    <source>
        <dbReference type="ARBA" id="ARBA00023065"/>
    </source>
</evidence>
<feature type="transmembrane region" description="Helical" evidence="14">
    <location>
        <begin position="272"/>
        <end position="296"/>
    </location>
</feature>
<comment type="catalytic activity">
    <reaction evidence="12">
        <text>L-proline(in) + Na(+)(in) = L-proline(out) + Na(+)(out)</text>
        <dbReference type="Rhea" id="RHEA:28967"/>
        <dbReference type="ChEBI" id="CHEBI:29101"/>
        <dbReference type="ChEBI" id="CHEBI:60039"/>
    </reaction>
</comment>
<dbReference type="CDD" id="cd11475">
    <property type="entry name" value="SLC5sbd_PutP"/>
    <property type="match status" value="1"/>
</dbReference>
<comment type="caution">
    <text evidence="14">Lacks conserved residue(s) required for the propagation of feature annotation.</text>
</comment>
<dbReference type="PANTHER" id="PTHR48086:SF3">
    <property type="entry name" value="SODIUM_PROLINE SYMPORTER"/>
    <property type="match status" value="1"/>
</dbReference>
<sequence length="472" mass="51321">MMLTVFVVYLAVVFVIGIMAERRMSKSEEGYFLGDRNFGPWATAISAGATDTSGWIFIGAAGYAYTAGISTMWMLPGFIVGYLINWFAVAPRLRKEGEELGALSLVDFFSLKLKDRTNMIKIVASIIVIIFFTAYLASQLTAAGKALNSIVDFDYSWGLVLSAVFVLGYSVFGGYNSAVLTDLFQGLLMLAVLLLFPAYMIFFEFGGPVEFFHILFTLDPVLLSYAGGATGAAAFGIIVGLVGFGLGEPGQPHIVQRFLSAKDDKTVRQASLIAMFWVVVVMMGSNLLGLIGRILIPDLADAEYVFPTLVGDTMHPVIAGVVIGAIFAAIQSTFSSQLMTVTQSFASDLLKVITKRTYTNEQMIKISRITMLVFGIIATGIALMDIQAVFELVLYAWAGLAASFGTVLLLVLYTNLVTKWGAVWGMITGTVVTMVWINTPWVAYMYELIPAAIVSVIVILVVSKFTKEKELL</sequence>
<dbReference type="Pfam" id="PF00474">
    <property type="entry name" value="SSF"/>
    <property type="match status" value="1"/>
</dbReference>
<evidence type="ECO:0000256" key="11">
    <source>
        <dbReference type="ARBA" id="ARBA00023201"/>
    </source>
</evidence>
<evidence type="ECO:0000256" key="5">
    <source>
        <dbReference type="ARBA" id="ARBA00022692"/>
    </source>
</evidence>
<dbReference type="GO" id="GO:0031402">
    <property type="term" value="F:sodium ion binding"/>
    <property type="evidence" value="ECO:0007669"/>
    <property type="project" value="UniProtKB-UniRule"/>
</dbReference>
<feature type="transmembrane region" description="Helical" evidence="14">
    <location>
        <begin position="392"/>
        <end position="413"/>
    </location>
</feature>
<dbReference type="EMBL" id="VDGH01000008">
    <property type="protein sequence ID" value="TQR11874.1"/>
    <property type="molecule type" value="Genomic_DNA"/>
</dbReference>
<organism evidence="15 16">
    <name type="scientific">Psychrobacillus lasiicapitis</name>
    <dbReference type="NCBI Taxonomy" id="1636719"/>
    <lineage>
        <taxon>Bacteria</taxon>
        <taxon>Bacillati</taxon>
        <taxon>Bacillota</taxon>
        <taxon>Bacilli</taxon>
        <taxon>Bacillales</taxon>
        <taxon>Bacillaceae</taxon>
        <taxon>Psychrobacillus</taxon>
    </lineage>
</organism>
<comment type="similarity">
    <text evidence="2 13">Belongs to the sodium:solute symporter (SSF) (TC 2.A.21) family.</text>
</comment>
<dbReference type="PANTHER" id="PTHR48086">
    <property type="entry name" value="SODIUM/PROLINE SYMPORTER-RELATED"/>
    <property type="match status" value="1"/>
</dbReference>
<keyword evidence="16" id="KW-1185">Reference proteome</keyword>
<evidence type="ECO:0000256" key="3">
    <source>
        <dbReference type="ARBA" id="ARBA00022448"/>
    </source>
</evidence>
<feature type="transmembrane region" description="Helical" evidence="14">
    <location>
        <begin position="119"/>
        <end position="137"/>
    </location>
</feature>
<protein>
    <recommendedName>
        <fullName evidence="14">Sodium/proline symporter</fullName>
    </recommendedName>
    <alternativeName>
        <fullName evidence="14">Proline permease</fullName>
    </alternativeName>
</protein>
<keyword evidence="11 14" id="KW-0739">Sodium transport</keyword>
<feature type="transmembrane region" description="Helical" evidence="14">
    <location>
        <begin position="366"/>
        <end position="386"/>
    </location>
</feature>
<evidence type="ECO:0000256" key="14">
    <source>
        <dbReference type="RuleBase" id="RU366012"/>
    </source>
</evidence>
<keyword evidence="3 14" id="KW-0813">Transport</keyword>
<dbReference type="RefSeq" id="WP_142539658.1">
    <property type="nucleotide sequence ID" value="NZ_BMIE01000001.1"/>
</dbReference>
<gene>
    <name evidence="15" type="ORF">FG382_14780</name>
</gene>
<feature type="transmembrane region" description="Helical" evidence="14">
    <location>
        <begin position="183"/>
        <end position="202"/>
    </location>
</feature>
<dbReference type="Proteomes" id="UP000317316">
    <property type="component" value="Unassembled WGS sequence"/>
</dbReference>
<keyword evidence="8 14" id="KW-0915">Sodium</keyword>
<dbReference type="AlphaFoldDB" id="A0A544T379"/>
<dbReference type="Gene3D" id="1.20.1730.10">
    <property type="entry name" value="Sodium/glucose cotransporter"/>
    <property type="match status" value="1"/>
</dbReference>
<evidence type="ECO:0000256" key="10">
    <source>
        <dbReference type="ARBA" id="ARBA00023136"/>
    </source>
</evidence>
<reference evidence="15 16" key="1">
    <citation type="submission" date="2019-05" db="EMBL/GenBank/DDBJ databases">
        <title>Psychrobacillus vulpis sp. nov., a new species isolated from feces of a red fox that inhabits in The Tablas de Daimiel Natural Park, Albacete, Spain.</title>
        <authorList>
            <person name="Rodriguez M."/>
            <person name="Reina J.C."/>
            <person name="Bejar V."/>
            <person name="Llamas I."/>
        </authorList>
    </citation>
    <scope>NUCLEOTIDE SEQUENCE [LARGE SCALE GENOMIC DNA]</scope>
    <source>
        <strain evidence="15 16">NEAU-3TGS17</strain>
    </source>
</reference>
<dbReference type="GO" id="GO:0005298">
    <property type="term" value="F:proline:sodium symporter activity"/>
    <property type="evidence" value="ECO:0007669"/>
    <property type="project" value="UniProtKB-UniRule"/>
</dbReference>
<feature type="transmembrane region" description="Helical" evidence="14">
    <location>
        <begin position="63"/>
        <end position="84"/>
    </location>
</feature>
<evidence type="ECO:0000313" key="15">
    <source>
        <dbReference type="EMBL" id="TQR11874.1"/>
    </source>
</evidence>
<name>A0A544T379_9BACI</name>
<comment type="subcellular location">
    <subcellularLocation>
        <location evidence="1 14">Cell membrane</location>
        <topology evidence="1 14">Multi-pass membrane protein</topology>
    </subcellularLocation>
</comment>
<feature type="transmembrane region" description="Helical" evidence="14">
    <location>
        <begin position="222"/>
        <end position="247"/>
    </location>
</feature>
<evidence type="ECO:0000256" key="12">
    <source>
        <dbReference type="ARBA" id="ARBA00033708"/>
    </source>
</evidence>
<keyword evidence="14" id="KW-0029">Amino-acid transport</keyword>
<feature type="transmembrane region" description="Helical" evidence="14">
    <location>
        <begin position="443"/>
        <end position="462"/>
    </location>
</feature>
<dbReference type="PROSITE" id="PS50283">
    <property type="entry name" value="NA_SOLUT_SYMP_3"/>
    <property type="match status" value="1"/>
</dbReference>
<evidence type="ECO:0000256" key="8">
    <source>
        <dbReference type="ARBA" id="ARBA00023053"/>
    </source>
</evidence>
<evidence type="ECO:0000313" key="16">
    <source>
        <dbReference type="Proteomes" id="UP000317316"/>
    </source>
</evidence>
<comment type="function">
    <text evidence="14">Catalyzes the sodium-dependent uptake of extracellular L-proline.</text>
</comment>
<keyword evidence="5 14" id="KW-0812">Transmembrane</keyword>
<evidence type="ECO:0000256" key="6">
    <source>
        <dbReference type="ARBA" id="ARBA00022847"/>
    </source>
</evidence>
<proteinExistence type="inferred from homology"/>
<dbReference type="InterPro" id="IPR050277">
    <property type="entry name" value="Sodium:Solute_Symporter"/>
</dbReference>
<comment type="caution">
    <text evidence="15">The sequence shown here is derived from an EMBL/GenBank/DDBJ whole genome shotgun (WGS) entry which is preliminary data.</text>
</comment>
<feature type="transmembrane region" description="Helical" evidence="14">
    <location>
        <begin position="316"/>
        <end position="334"/>
    </location>
</feature>
<keyword evidence="4 14" id="KW-1003">Cell membrane</keyword>